<dbReference type="PROSITE" id="PS51257">
    <property type="entry name" value="PROKAR_LIPOPROTEIN"/>
    <property type="match status" value="1"/>
</dbReference>
<sequence length="289" mass="32880">MRVLSIKAQARHIARPFNPNYINMMQPSHALIFSCLLAFPAFGANNNPPPPTVPKLDIRLTQKGFKTDPENFQVVCNSAAMAIARYYPKRAFKPILITKADNGFPVKLDQRGPKGESQIMLSIGDGWMWNQIAYQFSHEFTHILVNEGQPRAGSNHWINEAFCEAVSYQALKQMAKDWASHPPYPNWRSYAKQHDSYADKYLGAGKAKPEGMDFKVWFKKNEGALRMGKRHPKYGLYKYPAYQFYQIIKEDPAQLGAIAYLNFGLRNPGISTQGYLARWKSVLPVAHKP</sequence>
<organism evidence="1">
    <name type="scientific">marine metagenome</name>
    <dbReference type="NCBI Taxonomy" id="408172"/>
    <lineage>
        <taxon>unclassified sequences</taxon>
        <taxon>metagenomes</taxon>
        <taxon>ecological metagenomes</taxon>
    </lineage>
</organism>
<name>A0A382UWY1_9ZZZZ</name>
<accession>A0A382UWY1</accession>
<dbReference type="EMBL" id="UINC01147438">
    <property type="protein sequence ID" value="SVD38772.1"/>
    <property type="molecule type" value="Genomic_DNA"/>
</dbReference>
<dbReference type="AlphaFoldDB" id="A0A382UWY1"/>
<feature type="non-terminal residue" evidence="1">
    <location>
        <position position="289"/>
    </location>
</feature>
<evidence type="ECO:0008006" key="2">
    <source>
        <dbReference type="Google" id="ProtNLM"/>
    </source>
</evidence>
<evidence type="ECO:0000313" key="1">
    <source>
        <dbReference type="EMBL" id="SVD38772.1"/>
    </source>
</evidence>
<protein>
    <recommendedName>
        <fullName evidence="2">Peptidase MA-like domain-containing protein</fullName>
    </recommendedName>
</protein>
<proteinExistence type="predicted"/>
<gene>
    <name evidence="1" type="ORF">METZ01_LOCUS391626</name>
</gene>
<reference evidence="1" key="1">
    <citation type="submission" date="2018-05" db="EMBL/GenBank/DDBJ databases">
        <authorList>
            <person name="Lanie J.A."/>
            <person name="Ng W.-L."/>
            <person name="Kazmierczak K.M."/>
            <person name="Andrzejewski T.M."/>
            <person name="Davidsen T.M."/>
            <person name="Wayne K.J."/>
            <person name="Tettelin H."/>
            <person name="Glass J.I."/>
            <person name="Rusch D."/>
            <person name="Podicherti R."/>
            <person name="Tsui H.-C.T."/>
            <person name="Winkler M.E."/>
        </authorList>
    </citation>
    <scope>NUCLEOTIDE SEQUENCE</scope>
</reference>